<comment type="caution">
    <text evidence="1">The sequence shown here is derived from an EMBL/GenBank/DDBJ whole genome shotgun (WGS) entry which is preliminary data.</text>
</comment>
<evidence type="ECO:0000313" key="2">
    <source>
        <dbReference type="Proteomes" id="UP000323164"/>
    </source>
</evidence>
<dbReference type="Proteomes" id="UP000323164">
    <property type="component" value="Unassembled WGS sequence"/>
</dbReference>
<dbReference type="SUPFAM" id="SSF54506">
    <property type="entry name" value="Diaminopimelate epimerase-like"/>
    <property type="match status" value="1"/>
</dbReference>
<dbReference type="OrthoDB" id="9788221at2"/>
<feature type="non-terminal residue" evidence="1">
    <location>
        <position position="1"/>
    </location>
</feature>
<sequence>RSLEPAWGAISQLAQRTESMGVCAFARADSGTGYDLVVRAFVGAPAQFEDAASGAANATLAAWLSQNDRLPGRDGRYVVSQGREVGYDASLQLRVDDAGDVWSGGHVRTVVTGAIDW</sequence>
<organism evidence="1 2">
    <name type="scientific">Cognatilysobacter lacus</name>
    <dbReference type="NCBI Taxonomy" id="1643323"/>
    <lineage>
        <taxon>Bacteria</taxon>
        <taxon>Pseudomonadati</taxon>
        <taxon>Pseudomonadota</taxon>
        <taxon>Gammaproteobacteria</taxon>
        <taxon>Lysobacterales</taxon>
        <taxon>Lysobacteraceae</taxon>
        <taxon>Cognatilysobacter</taxon>
    </lineage>
</organism>
<proteinExistence type="predicted"/>
<gene>
    <name evidence="1" type="ORF">FW784_12285</name>
</gene>
<dbReference type="Gene3D" id="3.10.310.10">
    <property type="entry name" value="Diaminopimelate Epimerase, Chain A, domain 1"/>
    <property type="match status" value="1"/>
</dbReference>
<evidence type="ECO:0000313" key="1">
    <source>
        <dbReference type="EMBL" id="TZF85359.1"/>
    </source>
</evidence>
<dbReference type="InterPro" id="IPR003719">
    <property type="entry name" value="Phenazine_PhzF-like"/>
</dbReference>
<reference evidence="1 2" key="1">
    <citation type="submission" date="2019-08" db="EMBL/GenBank/DDBJ databases">
        <title>Draft genome sequence of Lysobacter sp. UKS-15.</title>
        <authorList>
            <person name="Im W.-T."/>
        </authorList>
    </citation>
    <scope>NUCLEOTIDE SEQUENCE [LARGE SCALE GENOMIC DNA]</scope>
    <source>
        <strain evidence="1 2">UKS-15</strain>
    </source>
</reference>
<dbReference type="RefSeq" id="WP_149353627.1">
    <property type="nucleotide sequence ID" value="NZ_VTRV01000171.1"/>
</dbReference>
<dbReference type="Pfam" id="PF02567">
    <property type="entry name" value="PhzC-PhzF"/>
    <property type="match status" value="1"/>
</dbReference>
<dbReference type="GO" id="GO:0003824">
    <property type="term" value="F:catalytic activity"/>
    <property type="evidence" value="ECO:0007669"/>
    <property type="project" value="InterPro"/>
</dbReference>
<accession>A0A5D8YSD2</accession>
<protein>
    <submittedName>
        <fullName evidence="1">PhzF family phenazine biosynthesis protein</fullName>
    </submittedName>
</protein>
<name>A0A5D8YSD2_9GAMM</name>
<keyword evidence="2" id="KW-1185">Reference proteome</keyword>
<dbReference type="AlphaFoldDB" id="A0A5D8YSD2"/>
<dbReference type="EMBL" id="VTRV01000171">
    <property type="protein sequence ID" value="TZF85359.1"/>
    <property type="molecule type" value="Genomic_DNA"/>
</dbReference>